<dbReference type="CDD" id="cd16936">
    <property type="entry name" value="HATPase_RsbW-like"/>
    <property type="match status" value="1"/>
</dbReference>
<proteinExistence type="predicted"/>
<evidence type="ECO:0000313" key="4">
    <source>
        <dbReference type="Proteomes" id="UP001500620"/>
    </source>
</evidence>
<organism evidence="3 4">
    <name type="scientific">Dactylosporangium darangshiense</name>
    <dbReference type="NCBI Taxonomy" id="579108"/>
    <lineage>
        <taxon>Bacteria</taxon>
        <taxon>Bacillati</taxon>
        <taxon>Actinomycetota</taxon>
        <taxon>Actinomycetes</taxon>
        <taxon>Micromonosporales</taxon>
        <taxon>Micromonosporaceae</taxon>
        <taxon>Dactylosporangium</taxon>
    </lineage>
</organism>
<dbReference type="EMBL" id="BAABAT010000027">
    <property type="protein sequence ID" value="GAA4257317.1"/>
    <property type="molecule type" value="Genomic_DNA"/>
</dbReference>
<dbReference type="InterPro" id="IPR036513">
    <property type="entry name" value="STAS_dom_sf"/>
</dbReference>
<keyword evidence="4" id="KW-1185">Reference proteome</keyword>
<dbReference type="InterPro" id="IPR036890">
    <property type="entry name" value="HATPase_C_sf"/>
</dbReference>
<protein>
    <recommendedName>
        <fullName evidence="2">Histidine kinase/HSP90-like ATPase domain-containing protein</fullName>
    </recommendedName>
</protein>
<dbReference type="SUPFAM" id="SSF55874">
    <property type="entry name" value="ATPase domain of HSP90 chaperone/DNA topoisomerase II/histidine kinase"/>
    <property type="match status" value="1"/>
</dbReference>
<dbReference type="PANTHER" id="PTHR35526:SF3">
    <property type="entry name" value="ANTI-SIGMA-F FACTOR RSBW"/>
    <property type="match status" value="1"/>
</dbReference>
<dbReference type="Gene3D" id="3.30.565.10">
    <property type="entry name" value="Histidine kinase-like ATPase, C-terminal domain"/>
    <property type="match status" value="1"/>
</dbReference>
<comment type="caution">
    <text evidence="3">The sequence shown here is derived from an EMBL/GenBank/DDBJ whole genome shotgun (WGS) entry which is preliminary data.</text>
</comment>
<dbReference type="Pfam" id="PF13581">
    <property type="entry name" value="HATPase_c_2"/>
    <property type="match status" value="1"/>
</dbReference>
<reference evidence="4" key="1">
    <citation type="journal article" date="2019" name="Int. J. Syst. Evol. Microbiol.">
        <title>The Global Catalogue of Microorganisms (GCM) 10K type strain sequencing project: providing services to taxonomists for standard genome sequencing and annotation.</title>
        <authorList>
            <consortium name="The Broad Institute Genomics Platform"/>
            <consortium name="The Broad Institute Genome Sequencing Center for Infectious Disease"/>
            <person name="Wu L."/>
            <person name="Ma J."/>
        </authorList>
    </citation>
    <scope>NUCLEOTIDE SEQUENCE [LARGE SCALE GENOMIC DNA]</scope>
    <source>
        <strain evidence="4">JCM 17441</strain>
    </source>
</reference>
<gene>
    <name evidence="3" type="ORF">GCM10022255_073620</name>
</gene>
<dbReference type="PANTHER" id="PTHR35526">
    <property type="entry name" value="ANTI-SIGMA-F FACTOR RSBW-RELATED"/>
    <property type="match status" value="1"/>
</dbReference>
<evidence type="ECO:0000256" key="1">
    <source>
        <dbReference type="ARBA" id="ARBA00022527"/>
    </source>
</evidence>
<name>A0ABP8DJ37_9ACTN</name>
<feature type="domain" description="Histidine kinase/HSP90-like ATPase" evidence="2">
    <location>
        <begin position="151"/>
        <end position="240"/>
    </location>
</feature>
<keyword evidence="1" id="KW-0418">Kinase</keyword>
<dbReference type="InterPro" id="IPR050267">
    <property type="entry name" value="Anti-sigma-factor_SerPK"/>
</dbReference>
<evidence type="ECO:0000259" key="2">
    <source>
        <dbReference type="Pfam" id="PF13581"/>
    </source>
</evidence>
<evidence type="ECO:0000313" key="3">
    <source>
        <dbReference type="EMBL" id="GAA4257317.1"/>
    </source>
</evidence>
<dbReference type="InterPro" id="IPR003594">
    <property type="entry name" value="HATPase_dom"/>
</dbReference>
<keyword evidence="1" id="KW-0723">Serine/threonine-protein kinase</keyword>
<dbReference type="Proteomes" id="UP001500620">
    <property type="component" value="Unassembled WGS sequence"/>
</dbReference>
<keyword evidence="1" id="KW-0808">Transferase</keyword>
<sequence length="247" mass="25834">MLRGDVERGIVEVVVAGPWTGRVRIDLAAAVRKALAEQPRALLLNLAAIEDADPAVLGAVLLAERRGAAAEPPVPVLVVAAEADRSQLQSTGVALRVPVYGAAAAAHADLDRRSPPLGRVALRLQPTVLGPSAARTFVGDTVLAWDLAPLLRAARLIVSELATNAVEHARTPFTVTASRRGTMLHLAVEDAEPTLPAVIEVTARREAPLEIRGNGLRIVAGTATAWGATRTDAGKVVWATLRTGSLP</sequence>
<dbReference type="Gene3D" id="3.30.750.24">
    <property type="entry name" value="STAS domain"/>
    <property type="match status" value="1"/>
</dbReference>
<accession>A0ABP8DJ37</accession>